<dbReference type="Gene3D" id="1.20.1250.20">
    <property type="entry name" value="MFS general substrate transporter like domains"/>
    <property type="match status" value="1"/>
</dbReference>
<name>A0A9W5R6T5_BACCE</name>
<keyword evidence="2" id="KW-0813">Transport</keyword>
<feature type="transmembrane region" description="Helical" evidence="6">
    <location>
        <begin position="145"/>
        <end position="165"/>
    </location>
</feature>
<dbReference type="Pfam" id="PF07690">
    <property type="entry name" value="MFS_1"/>
    <property type="match status" value="1"/>
</dbReference>
<feature type="transmembrane region" description="Helical" evidence="6">
    <location>
        <begin position="91"/>
        <end position="113"/>
    </location>
</feature>
<dbReference type="PANTHER" id="PTHR23501:SF170">
    <property type="entry name" value="MULTIDRUG RESISTANCE PROTEIN 3"/>
    <property type="match status" value="1"/>
</dbReference>
<keyword evidence="4 6" id="KW-1133">Transmembrane helix</keyword>
<dbReference type="GO" id="GO:0022857">
    <property type="term" value="F:transmembrane transporter activity"/>
    <property type="evidence" value="ECO:0007669"/>
    <property type="project" value="InterPro"/>
</dbReference>
<dbReference type="PROSITE" id="PS50850">
    <property type="entry name" value="MFS"/>
    <property type="match status" value="1"/>
</dbReference>
<feature type="transmembrane region" description="Helical" evidence="6">
    <location>
        <begin position="120"/>
        <end position="139"/>
    </location>
</feature>
<dbReference type="PANTHER" id="PTHR23501">
    <property type="entry name" value="MAJOR FACILITATOR SUPERFAMILY"/>
    <property type="match status" value="1"/>
</dbReference>
<feature type="transmembrane region" description="Helical" evidence="6">
    <location>
        <begin position="16"/>
        <end position="35"/>
    </location>
</feature>
<dbReference type="SUPFAM" id="SSF103473">
    <property type="entry name" value="MFS general substrate transporter"/>
    <property type="match status" value="1"/>
</dbReference>
<proteinExistence type="predicted"/>
<evidence type="ECO:0000313" key="8">
    <source>
        <dbReference type="EMBL" id="EOQ12917.1"/>
    </source>
</evidence>
<keyword evidence="3 6" id="KW-0812">Transmembrane</keyword>
<feature type="domain" description="Major facilitator superfamily (MFS) profile" evidence="7">
    <location>
        <begin position="1"/>
        <end position="285"/>
    </location>
</feature>
<evidence type="ECO:0000256" key="3">
    <source>
        <dbReference type="ARBA" id="ARBA00022692"/>
    </source>
</evidence>
<keyword evidence="5 6" id="KW-0472">Membrane</keyword>
<dbReference type="InterPro" id="IPR020846">
    <property type="entry name" value="MFS_dom"/>
</dbReference>
<dbReference type="AlphaFoldDB" id="A0A9W5R6T5"/>
<protein>
    <submittedName>
        <fullName evidence="8">Multidrug resistance protein B</fullName>
    </submittedName>
</protein>
<evidence type="ECO:0000313" key="9">
    <source>
        <dbReference type="Proteomes" id="UP000014028"/>
    </source>
</evidence>
<dbReference type="GO" id="GO:0005886">
    <property type="term" value="C:plasma membrane"/>
    <property type="evidence" value="ECO:0007669"/>
    <property type="project" value="UniProtKB-SubCell"/>
</dbReference>
<comment type="caution">
    <text evidence="8">The sequence shown here is derived from an EMBL/GenBank/DDBJ whole genome shotgun (WGS) entry which is preliminary data.</text>
</comment>
<gene>
    <name evidence="8" type="ORF">IKC_02597</name>
</gene>
<reference evidence="8 9" key="1">
    <citation type="submission" date="2012-12" db="EMBL/GenBank/DDBJ databases">
        <title>The Genome Sequence of Bacillus cereus VD184.</title>
        <authorList>
            <consortium name="The Broad Institute Genome Sequencing Platform"/>
            <consortium name="The Broad Institute Genome Sequencing Center for Infectious Disease"/>
            <person name="Feldgarden M."/>
            <person name="Van der Auwera G.A."/>
            <person name="Mahillon J."/>
            <person name="Duprez V."/>
            <person name="Timmery S."/>
            <person name="Mattelet C."/>
            <person name="Dierick K."/>
            <person name="Sun M."/>
            <person name="Yu Z."/>
            <person name="Zhu L."/>
            <person name="Hu X."/>
            <person name="Shank E.B."/>
            <person name="Swiecicka I."/>
            <person name="Hansen B.M."/>
            <person name="Andrup L."/>
            <person name="Walker B."/>
            <person name="Young S.K."/>
            <person name="Zeng Q."/>
            <person name="Gargeya S."/>
            <person name="Fitzgerald M."/>
            <person name="Haas B."/>
            <person name="Abouelleil A."/>
            <person name="Alvarado L."/>
            <person name="Arachchi H.M."/>
            <person name="Berlin A.M."/>
            <person name="Chapman S.B."/>
            <person name="Dewar J."/>
            <person name="Goldberg J."/>
            <person name="Griggs A."/>
            <person name="Gujja S."/>
            <person name="Hansen M."/>
            <person name="Howarth C."/>
            <person name="Imamovic A."/>
            <person name="Larimer J."/>
            <person name="McCowan C."/>
            <person name="Murphy C."/>
            <person name="Neiman D."/>
            <person name="Pearson M."/>
            <person name="Priest M."/>
            <person name="Roberts A."/>
            <person name="Saif S."/>
            <person name="Shea T."/>
            <person name="Sisk P."/>
            <person name="Sykes S."/>
            <person name="Wortman J."/>
            <person name="Nusbaum C."/>
            <person name="Birren B."/>
        </authorList>
    </citation>
    <scope>NUCLEOTIDE SEQUENCE [LARGE SCALE GENOMIC DNA]</scope>
    <source>
        <strain evidence="8 9">VD184</strain>
    </source>
</reference>
<dbReference type="Proteomes" id="UP000014028">
    <property type="component" value="Unassembled WGS sequence"/>
</dbReference>
<evidence type="ECO:0000256" key="5">
    <source>
        <dbReference type="ARBA" id="ARBA00023136"/>
    </source>
</evidence>
<evidence type="ECO:0000256" key="4">
    <source>
        <dbReference type="ARBA" id="ARBA00022989"/>
    </source>
</evidence>
<dbReference type="InterPro" id="IPR011701">
    <property type="entry name" value="MFS"/>
</dbReference>
<feature type="transmembrane region" description="Helical" evidence="6">
    <location>
        <begin position="56"/>
        <end position="79"/>
    </location>
</feature>
<comment type="subcellular location">
    <subcellularLocation>
        <location evidence="1">Cell membrane</location>
        <topology evidence="1">Multi-pass membrane protein</topology>
    </subcellularLocation>
</comment>
<organism evidence="8 9">
    <name type="scientific">Bacillus cereus VD184</name>
    <dbReference type="NCBI Taxonomy" id="1053242"/>
    <lineage>
        <taxon>Bacteria</taxon>
        <taxon>Bacillati</taxon>
        <taxon>Bacillota</taxon>
        <taxon>Bacilli</taxon>
        <taxon>Bacillales</taxon>
        <taxon>Bacillaceae</taxon>
        <taxon>Bacillus</taxon>
        <taxon>Bacillus cereus group</taxon>
    </lineage>
</organism>
<evidence type="ECO:0000259" key="7">
    <source>
        <dbReference type="PROSITE" id="PS50850"/>
    </source>
</evidence>
<dbReference type="InterPro" id="IPR036259">
    <property type="entry name" value="MFS_trans_sf"/>
</dbReference>
<evidence type="ECO:0000256" key="1">
    <source>
        <dbReference type="ARBA" id="ARBA00004651"/>
    </source>
</evidence>
<sequence>MFALELGGQKYDWDSSFILSLFGGFAILIIAFIFIERKVEEPIISFEMFKQRLFGMSTIIALCYGAAFMSATVYIPLFIQGVYGGTATNSGLLLLPMMLGSVVTAQLGGFLTTKLSYRNIMIISAVIMLIGLFLLSTLTPETSRALLTVYMIIIGFGVGFSFSVLSMAAIHNFGMEQRGSATSTSNFIRSLGMTLGITIFGMIQRTGFQDQLEEAFKGMSGGMNTNALGDSRAILSESARSQIPPQILDKIIDALSSSIVQTFMWALVPAGLAFIFIFFMGNERMVIKKQQTNKKSETSKA</sequence>
<feature type="transmembrane region" description="Helical" evidence="6">
    <location>
        <begin position="186"/>
        <end position="203"/>
    </location>
</feature>
<accession>A0A9W5R6T5</accession>
<feature type="transmembrane region" description="Helical" evidence="6">
    <location>
        <begin position="263"/>
        <end position="281"/>
    </location>
</feature>
<evidence type="ECO:0000256" key="6">
    <source>
        <dbReference type="SAM" id="Phobius"/>
    </source>
</evidence>
<dbReference type="EMBL" id="AHFK01000043">
    <property type="protein sequence ID" value="EOQ12917.1"/>
    <property type="molecule type" value="Genomic_DNA"/>
</dbReference>
<evidence type="ECO:0000256" key="2">
    <source>
        <dbReference type="ARBA" id="ARBA00022448"/>
    </source>
</evidence>